<dbReference type="AlphaFoldDB" id="A0A194Q8H3"/>
<dbReference type="InterPro" id="IPR019138">
    <property type="entry name" value="De-etiolated_protein_1_Det1"/>
</dbReference>
<dbReference type="GO" id="GO:1990756">
    <property type="term" value="F:ubiquitin-like ligase-substrate adaptor activity"/>
    <property type="evidence" value="ECO:0007669"/>
    <property type="project" value="TreeGrafter"/>
</dbReference>
<name>A0A194Q8H3_PAPXU</name>
<proteinExistence type="predicted"/>
<evidence type="ECO:0000313" key="3">
    <source>
        <dbReference type="Proteomes" id="UP000053268"/>
    </source>
</evidence>
<sequence length="985" mass="112610">MASVYYEDAPPGALNEDEFFCTERIVPRKIKPQNIVIRLMDREIYGSRKPGSHFHVVREFYQNVFPNLTIVNVEKPPCFLRKFSPDGKHFIAFSADQTSLEIYEYRGASAAGDLVAGYPADLLNADADVHHRIRTHIFYRFFKPKFTVNVCQQRLVLRSERNPGQLPFIEQQLNRECSLFTEDGRYVIVGSAGHIPDDLRPHFYHIHTNNEAVTPTLRSALEDYSLHLVDLHQGKLCDTKHFRIDKIYLSHNQGIYLYKEMLAVLSVQHQTIHLFQIVDGMLIEIRKIGRFCFDDDPFIVNSVFTPQTSERPFHEETINSLKHRLLVFLFKRAKSISDSTNDPFELRKFYKYFDMFKSLRMWKMQLLDEDHLFIKYASEEVVTLRVAEPNSQSSFFVIYNISGSKILAVYENTSEALLQLFENYCDCFRNARLCADSQFTCSPSNNLYARLTQQRFKQTIVRAIYGGRTEATKRILAQLPISAQSYSGSPYLDLGLFSYDDKWVSVMERPKAYGEYPIRFYARDSGLLKFKIYAGVIGQSVPASARRLVAFTFHPTDPFAISVQRTNSDYINNVQNPEIIGEGDVTSVVLPNGSVQYFFIPTIKRDVWTPCAYAQPTMNVNWNLASQAWFIRNISNPIAPSFCFGQQYLRPCGDPFIANIMPSDCNTNTPALGYSNMFHYDRCTSTSDLQYFYPSAHSRHQQTSAVQVEAVREPTCLFDLVCGRPCPCGVASGNTKYCQDDSEKEPERVSSAMSIEGVERKDSCCECPPKKKSVDKSVITLRDSTSEEDSEEITVTEKNKVHESSKMKSLVKEKSISKSKSREKNSKIGRNPSPVEIIKKDTSSQHDSNLRKSSDQKLEKSEESSSSEKEKVTTEELKPKKEVKGEKKKKKCLCEEDSDSDSKPEEKEEKRSCCCTRKRYKGTASYKDKGKDNDKDKDKEKEETEKEETEKQLSLIEIVGHCDGSCCCSQCGTNAESQTPPKSRK</sequence>
<accession>A0A194Q8H3</accession>
<gene>
    <name evidence="2" type="ORF">RR46_02619</name>
</gene>
<evidence type="ECO:0000256" key="1">
    <source>
        <dbReference type="SAM" id="MobiDB-lite"/>
    </source>
</evidence>
<dbReference type="PANTHER" id="PTHR13374:SF3">
    <property type="entry name" value="DET1 HOMOLOG"/>
    <property type="match status" value="1"/>
</dbReference>
<feature type="region of interest" description="Disordered" evidence="1">
    <location>
        <begin position="781"/>
        <end position="952"/>
    </location>
</feature>
<dbReference type="EMBL" id="KQ459564">
    <property type="protein sequence ID" value="KPI99705.1"/>
    <property type="molecule type" value="Genomic_DNA"/>
</dbReference>
<dbReference type="GO" id="GO:0032436">
    <property type="term" value="P:positive regulation of proteasomal ubiquitin-dependent protein catabolic process"/>
    <property type="evidence" value="ECO:0007669"/>
    <property type="project" value="TreeGrafter"/>
</dbReference>
<dbReference type="GO" id="GO:0031461">
    <property type="term" value="C:cullin-RING ubiquitin ligase complex"/>
    <property type="evidence" value="ECO:0007669"/>
    <property type="project" value="TreeGrafter"/>
</dbReference>
<dbReference type="STRING" id="66420.A0A194Q8H3"/>
<feature type="compositionally biased region" description="Basic and acidic residues" evidence="1">
    <location>
        <begin position="900"/>
        <end position="912"/>
    </location>
</feature>
<feature type="compositionally biased region" description="Basic and acidic residues" evidence="1">
    <location>
        <begin position="926"/>
        <end position="951"/>
    </location>
</feature>
<keyword evidence="3" id="KW-1185">Reference proteome</keyword>
<feature type="compositionally biased region" description="Basic and acidic residues" evidence="1">
    <location>
        <begin position="837"/>
        <end position="885"/>
    </location>
</feature>
<feature type="compositionally biased region" description="Basic and acidic residues" evidence="1">
    <location>
        <begin position="795"/>
        <end position="826"/>
    </location>
</feature>
<dbReference type="GO" id="GO:0016567">
    <property type="term" value="P:protein ubiquitination"/>
    <property type="evidence" value="ECO:0007669"/>
    <property type="project" value="TreeGrafter"/>
</dbReference>
<reference evidence="2 3" key="1">
    <citation type="journal article" date="2015" name="Nat. Commun.">
        <title>Outbred genome sequencing and CRISPR/Cas9 gene editing in butterflies.</title>
        <authorList>
            <person name="Li X."/>
            <person name="Fan D."/>
            <person name="Zhang W."/>
            <person name="Liu G."/>
            <person name="Zhang L."/>
            <person name="Zhao L."/>
            <person name="Fang X."/>
            <person name="Chen L."/>
            <person name="Dong Y."/>
            <person name="Chen Y."/>
            <person name="Ding Y."/>
            <person name="Zhao R."/>
            <person name="Feng M."/>
            <person name="Zhu Y."/>
            <person name="Feng Y."/>
            <person name="Jiang X."/>
            <person name="Zhu D."/>
            <person name="Xiang H."/>
            <person name="Feng X."/>
            <person name="Li S."/>
            <person name="Wang J."/>
            <person name="Zhang G."/>
            <person name="Kronforst M.R."/>
            <person name="Wang W."/>
        </authorList>
    </citation>
    <scope>NUCLEOTIDE SEQUENCE [LARGE SCALE GENOMIC DNA]</scope>
    <source>
        <strain evidence="2">Ya'a_city_454_Px</strain>
        <tissue evidence="2">Whole body</tissue>
    </source>
</reference>
<organism evidence="2 3">
    <name type="scientific">Papilio xuthus</name>
    <name type="common">Asian swallowtail butterfly</name>
    <dbReference type="NCBI Taxonomy" id="66420"/>
    <lineage>
        <taxon>Eukaryota</taxon>
        <taxon>Metazoa</taxon>
        <taxon>Ecdysozoa</taxon>
        <taxon>Arthropoda</taxon>
        <taxon>Hexapoda</taxon>
        <taxon>Insecta</taxon>
        <taxon>Pterygota</taxon>
        <taxon>Neoptera</taxon>
        <taxon>Endopterygota</taxon>
        <taxon>Lepidoptera</taxon>
        <taxon>Glossata</taxon>
        <taxon>Ditrysia</taxon>
        <taxon>Papilionoidea</taxon>
        <taxon>Papilionidae</taxon>
        <taxon>Papilioninae</taxon>
        <taxon>Papilio</taxon>
    </lineage>
</organism>
<dbReference type="Pfam" id="PF09737">
    <property type="entry name" value="Det1"/>
    <property type="match status" value="1"/>
</dbReference>
<dbReference type="GO" id="GO:0005634">
    <property type="term" value="C:nucleus"/>
    <property type="evidence" value="ECO:0007669"/>
    <property type="project" value="TreeGrafter"/>
</dbReference>
<protein>
    <submittedName>
        <fullName evidence="2">DET1-like</fullName>
    </submittedName>
</protein>
<evidence type="ECO:0000313" key="2">
    <source>
        <dbReference type="EMBL" id="KPI99705.1"/>
    </source>
</evidence>
<dbReference type="GO" id="GO:0031625">
    <property type="term" value="F:ubiquitin protein ligase binding"/>
    <property type="evidence" value="ECO:0007669"/>
    <property type="project" value="TreeGrafter"/>
</dbReference>
<dbReference type="SUPFAM" id="SSF82171">
    <property type="entry name" value="DPP6 N-terminal domain-like"/>
    <property type="match status" value="1"/>
</dbReference>
<dbReference type="Proteomes" id="UP000053268">
    <property type="component" value="Unassembled WGS sequence"/>
</dbReference>
<dbReference type="PANTHER" id="PTHR13374">
    <property type="entry name" value="DET1 HOMOLOG DE-ETIOLATED-1 HOMOLOG"/>
    <property type="match status" value="1"/>
</dbReference>